<reference evidence="2" key="1">
    <citation type="submission" date="2022-03" db="EMBL/GenBank/DDBJ databases">
        <title>Complete genome sequence of Caldinitratiruptor microaerophilus.</title>
        <authorList>
            <person name="Mukaiyama R."/>
            <person name="Nishiyama T."/>
            <person name="Ueda K."/>
        </authorList>
    </citation>
    <scope>NUCLEOTIDE SEQUENCE</scope>
    <source>
        <strain evidence="2">JCM 16183</strain>
    </source>
</reference>
<dbReference type="Proteomes" id="UP001163687">
    <property type="component" value="Chromosome"/>
</dbReference>
<dbReference type="AlphaFoldDB" id="A0AA35CJ22"/>
<dbReference type="KEGG" id="cmic:caldi_11820"/>
<evidence type="ECO:0000313" key="3">
    <source>
        <dbReference type="Proteomes" id="UP001163687"/>
    </source>
</evidence>
<dbReference type="InterPro" id="IPR023393">
    <property type="entry name" value="START-like_dom_sf"/>
</dbReference>
<dbReference type="Gene3D" id="3.30.530.20">
    <property type="match status" value="1"/>
</dbReference>
<evidence type="ECO:0000313" key="2">
    <source>
        <dbReference type="EMBL" id="BDG60092.1"/>
    </source>
</evidence>
<keyword evidence="3" id="KW-1185">Reference proteome</keyword>
<sequence>MPYVEVQEIIRAPRAQVYEVVKDMPSYPRFMPNLKNVEVLERRPGATVTEWVGTVKGATLRWTELDEFDDENFRIHYRQLGGDLKKFEGDWILEETPEGTKVTLTVDFEIGIPMFATMLNPIARLVVRDNAEGMLKAVKERLEKSEGRPG</sequence>
<evidence type="ECO:0000259" key="1">
    <source>
        <dbReference type="Pfam" id="PF03364"/>
    </source>
</evidence>
<dbReference type="InterPro" id="IPR005031">
    <property type="entry name" value="COQ10_START"/>
</dbReference>
<organism evidence="2 3">
    <name type="scientific">Caldinitratiruptor microaerophilus</name>
    <dbReference type="NCBI Taxonomy" id="671077"/>
    <lineage>
        <taxon>Bacteria</taxon>
        <taxon>Bacillati</taxon>
        <taxon>Bacillota</taxon>
        <taxon>Clostridia</taxon>
        <taxon>Eubacteriales</taxon>
        <taxon>Symbiobacteriaceae</taxon>
        <taxon>Caldinitratiruptor</taxon>
    </lineage>
</organism>
<dbReference type="RefSeq" id="WP_264844158.1">
    <property type="nucleotide sequence ID" value="NZ_AP025628.1"/>
</dbReference>
<dbReference type="CDD" id="cd08861">
    <property type="entry name" value="OtcD1_ARO-CYC_like"/>
    <property type="match status" value="1"/>
</dbReference>
<feature type="domain" description="Coenzyme Q-binding protein COQ10 START" evidence="1">
    <location>
        <begin position="10"/>
        <end position="134"/>
    </location>
</feature>
<dbReference type="SUPFAM" id="SSF55961">
    <property type="entry name" value="Bet v1-like"/>
    <property type="match status" value="1"/>
</dbReference>
<accession>A0AA35CJ22</accession>
<gene>
    <name evidence="2" type="ORF">caldi_11820</name>
</gene>
<proteinExistence type="predicted"/>
<dbReference type="Pfam" id="PF03364">
    <property type="entry name" value="Polyketide_cyc"/>
    <property type="match status" value="1"/>
</dbReference>
<protein>
    <recommendedName>
        <fullName evidence="1">Coenzyme Q-binding protein COQ10 START domain-containing protein</fullName>
    </recommendedName>
</protein>
<dbReference type="EMBL" id="AP025628">
    <property type="protein sequence ID" value="BDG60092.1"/>
    <property type="molecule type" value="Genomic_DNA"/>
</dbReference>
<name>A0AA35CJ22_9FIRM</name>